<evidence type="ECO:0000313" key="7">
    <source>
        <dbReference type="EMBL" id="PHH63895.1"/>
    </source>
</evidence>
<evidence type="ECO:0008006" key="9">
    <source>
        <dbReference type="Google" id="ProtNLM"/>
    </source>
</evidence>
<keyword evidence="2" id="KW-0521">NADP</keyword>
<evidence type="ECO:0000256" key="3">
    <source>
        <dbReference type="ARBA" id="ARBA00022955"/>
    </source>
</evidence>
<evidence type="ECO:0000256" key="4">
    <source>
        <dbReference type="ARBA" id="ARBA00023002"/>
    </source>
</evidence>
<dbReference type="Proteomes" id="UP000226192">
    <property type="component" value="Unassembled WGS sequence"/>
</dbReference>
<dbReference type="GO" id="GO:0005811">
    <property type="term" value="C:lipid droplet"/>
    <property type="evidence" value="ECO:0007669"/>
    <property type="project" value="TreeGrafter"/>
</dbReference>
<reference evidence="7 8" key="1">
    <citation type="submission" date="2017-06" db="EMBL/GenBank/DDBJ databases">
        <title>Ant-infecting Ophiocordyceps genomes reveal a high diversity of potential behavioral manipulation genes and a possible major role for enterotoxins.</title>
        <authorList>
            <person name="De Bekker C."/>
            <person name="Evans H.C."/>
            <person name="Brachmann A."/>
            <person name="Hughes D.P."/>
        </authorList>
    </citation>
    <scope>NUCLEOTIDE SEQUENCE [LARGE SCALE GENOMIC DNA]</scope>
    <source>
        <strain evidence="7 8">Map64</strain>
    </source>
</reference>
<dbReference type="InterPro" id="IPR051593">
    <property type="entry name" value="Ergosterol_Biosynth_ERG27"/>
</dbReference>
<gene>
    <name evidence="7" type="ORF">CDD81_5343</name>
</gene>
<protein>
    <recommendedName>
        <fullName evidence="9">3-ketosteroid reductase</fullName>
    </recommendedName>
</protein>
<dbReference type="GO" id="GO:0006696">
    <property type="term" value="P:ergosterol biosynthetic process"/>
    <property type="evidence" value="ECO:0007669"/>
    <property type="project" value="TreeGrafter"/>
</dbReference>
<dbReference type="PANTHER" id="PTHR43647:SF1">
    <property type="entry name" value="3-KETO-STEROID REDUCTASE ERG27"/>
    <property type="match status" value="1"/>
</dbReference>
<keyword evidence="4" id="KW-0560">Oxidoreductase</keyword>
<evidence type="ECO:0000313" key="8">
    <source>
        <dbReference type="Proteomes" id="UP000226192"/>
    </source>
</evidence>
<comment type="similarity">
    <text evidence="6">Belongs to the short-chain dehydrogenases/reductases (SDR) family. ERG27 subfamily.</text>
</comment>
<accession>A0A2C5Y342</accession>
<dbReference type="SUPFAM" id="SSF51735">
    <property type="entry name" value="NAD(P)-binding Rossmann-fold domains"/>
    <property type="match status" value="1"/>
</dbReference>
<dbReference type="GO" id="GO:0000253">
    <property type="term" value="F:3-beta-hydroxysteroid 3-dehydrogenase (NADP+) activity"/>
    <property type="evidence" value="ECO:0007669"/>
    <property type="project" value="TreeGrafter"/>
</dbReference>
<organism evidence="7 8">
    <name type="scientific">Ophiocordyceps australis</name>
    <dbReference type="NCBI Taxonomy" id="1399860"/>
    <lineage>
        <taxon>Eukaryota</taxon>
        <taxon>Fungi</taxon>
        <taxon>Dikarya</taxon>
        <taxon>Ascomycota</taxon>
        <taxon>Pezizomycotina</taxon>
        <taxon>Sordariomycetes</taxon>
        <taxon>Hypocreomycetidae</taxon>
        <taxon>Hypocreales</taxon>
        <taxon>Ophiocordycipitaceae</taxon>
        <taxon>Ophiocordyceps</taxon>
    </lineage>
</organism>
<dbReference type="GO" id="GO:0005789">
    <property type="term" value="C:endoplasmic reticulum membrane"/>
    <property type="evidence" value="ECO:0007669"/>
    <property type="project" value="TreeGrafter"/>
</dbReference>
<dbReference type="GO" id="GO:0005741">
    <property type="term" value="C:mitochondrial outer membrane"/>
    <property type="evidence" value="ECO:0007669"/>
    <property type="project" value="TreeGrafter"/>
</dbReference>
<dbReference type="EMBL" id="NJET01000040">
    <property type="protein sequence ID" value="PHH63895.1"/>
    <property type="molecule type" value="Genomic_DNA"/>
</dbReference>
<name>A0A2C5Y342_9HYPO</name>
<dbReference type="PANTHER" id="PTHR43647">
    <property type="entry name" value="DEHYDROGENASE"/>
    <property type="match status" value="1"/>
</dbReference>
<evidence type="ECO:0000256" key="6">
    <source>
        <dbReference type="ARBA" id="ARBA00023593"/>
    </source>
</evidence>
<keyword evidence="8" id="KW-1185">Reference proteome</keyword>
<keyword evidence="1" id="KW-0444">Lipid biosynthesis</keyword>
<dbReference type="Gene3D" id="3.40.50.720">
    <property type="entry name" value="NAD(P)-binding Rossmann-like Domain"/>
    <property type="match status" value="1"/>
</dbReference>
<evidence type="ECO:0000256" key="1">
    <source>
        <dbReference type="ARBA" id="ARBA00022516"/>
    </source>
</evidence>
<sequence>MSESISAPSAPWEAASPQDQLFVLITGANSGIGLATAQRLIDSFLATRSRASHLILIPTTRSAAKSAQTIRQLEAYTPADSRHRIHVISPTLDICDLGGVAAFARGLLHGGVASRDGVQRAVRVPRLDALVFNAAYGGWIGCDYLGAVWAVLTRGFLQAITWPTFKLALPTCVLNSLPEYSYPPQPLLGQVFTACVFGHYLLAHYLAPLLCRSSSSSLPPGRIIWSSSLEATVDVFSPDDMQCLDGPSAYESAKRLTDILALTCLLPAASPYSSRWLAGPDEEKCSDKDDAPLRPQVYLSHPGIVASTLFPVPWFLFWAYEWSLVVARWLGSPWHVGSAYAGAAAASWLVLEPHESLASVDDLYATKDKHDSSITTTSCTTTQSRPLAAQRIKWGSATSRTGRSAVKQTHVDGWGFDGHPPPPPSNLVAPSPRMDRILRPSVGRRRGAPDVTPDDIIRFEELGAQCWRAMEDLRAQWSDLLDLDDGRRVL</sequence>
<evidence type="ECO:0000256" key="2">
    <source>
        <dbReference type="ARBA" id="ARBA00022857"/>
    </source>
</evidence>
<dbReference type="STRING" id="1399860.A0A2C5Y342"/>
<proteinExistence type="inferred from homology"/>
<dbReference type="OrthoDB" id="9989144at2759"/>
<dbReference type="InterPro" id="IPR036291">
    <property type="entry name" value="NAD(P)-bd_dom_sf"/>
</dbReference>
<dbReference type="AlphaFoldDB" id="A0A2C5Y342"/>
<keyword evidence="5" id="KW-0443">Lipid metabolism</keyword>
<evidence type="ECO:0000256" key="5">
    <source>
        <dbReference type="ARBA" id="ARBA00023098"/>
    </source>
</evidence>
<comment type="caution">
    <text evidence="7">The sequence shown here is derived from an EMBL/GenBank/DDBJ whole genome shotgun (WGS) entry which is preliminary data.</text>
</comment>
<keyword evidence="3" id="KW-0752">Steroid biosynthesis</keyword>